<evidence type="ECO:0000313" key="4">
    <source>
        <dbReference type="EMBL" id="RLK08004.1"/>
    </source>
</evidence>
<comment type="subcellular location">
    <subcellularLocation>
        <location evidence="3">Cytoplasm</location>
    </subcellularLocation>
</comment>
<gene>
    <name evidence="3" type="primary">ureD</name>
    <name evidence="4" type="ORF">CLV75_1670</name>
</gene>
<dbReference type="PANTHER" id="PTHR33643:SF1">
    <property type="entry name" value="UREASE ACCESSORY PROTEIN D"/>
    <property type="match status" value="1"/>
</dbReference>
<evidence type="ECO:0000256" key="3">
    <source>
        <dbReference type="HAMAP-Rule" id="MF_01384"/>
    </source>
</evidence>
<keyword evidence="5" id="KW-1185">Reference proteome</keyword>
<evidence type="ECO:0000313" key="5">
    <source>
        <dbReference type="Proteomes" id="UP000271700"/>
    </source>
</evidence>
<dbReference type="STRING" id="981384.GCA_000192475_04276"/>
<evidence type="ECO:0000256" key="1">
    <source>
        <dbReference type="ARBA" id="ARBA00007177"/>
    </source>
</evidence>
<protein>
    <recommendedName>
        <fullName evidence="3">Urease accessory protein UreD</fullName>
    </recommendedName>
</protein>
<comment type="subunit">
    <text evidence="3">UreD, UreF and UreG form a complex that acts as a GTP-hydrolysis-dependent molecular chaperone, activating the urease apoprotein by helping to assemble the nickel containing metallocenter of UreC. The UreE protein probably delivers the nickel.</text>
</comment>
<keyword evidence="3" id="KW-0963">Cytoplasm</keyword>
<dbReference type="EMBL" id="RCCT01000002">
    <property type="protein sequence ID" value="RLK08004.1"/>
    <property type="molecule type" value="Genomic_DNA"/>
</dbReference>
<comment type="function">
    <text evidence="3">Required for maturation of urease via the functional incorporation of the urease nickel metallocenter.</text>
</comment>
<dbReference type="Pfam" id="PF01774">
    <property type="entry name" value="UreD"/>
    <property type="match status" value="1"/>
</dbReference>
<reference evidence="4 5" key="1">
    <citation type="submission" date="2018-10" db="EMBL/GenBank/DDBJ databases">
        <title>Genomic Encyclopedia of Archaeal and Bacterial Type Strains, Phase II (KMG-II): from individual species to whole genera.</title>
        <authorList>
            <person name="Goeker M."/>
        </authorList>
    </citation>
    <scope>NUCLEOTIDE SEQUENCE [LARGE SCALE GENOMIC DNA]</scope>
    <source>
        <strain evidence="4 5">DSM 29317</strain>
    </source>
</reference>
<organism evidence="4 5">
    <name type="scientific">Ruegeria conchae</name>
    <dbReference type="NCBI Taxonomy" id="981384"/>
    <lineage>
        <taxon>Bacteria</taxon>
        <taxon>Pseudomonadati</taxon>
        <taxon>Pseudomonadota</taxon>
        <taxon>Alphaproteobacteria</taxon>
        <taxon>Rhodobacterales</taxon>
        <taxon>Roseobacteraceae</taxon>
        <taxon>Ruegeria</taxon>
    </lineage>
</organism>
<comment type="caution">
    <text evidence="4">The sequence shown here is derived from an EMBL/GenBank/DDBJ whole genome shotgun (WGS) entry which is preliminary data.</text>
</comment>
<keyword evidence="3" id="KW-0996">Nickel insertion</keyword>
<dbReference type="Proteomes" id="UP000271700">
    <property type="component" value="Unassembled WGS sequence"/>
</dbReference>
<name>A0A497ZQF6_9RHOB</name>
<dbReference type="InterPro" id="IPR002669">
    <property type="entry name" value="UreD"/>
</dbReference>
<dbReference type="AlphaFoldDB" id="A0A497ZQF6"/>
<accession>A0A497ZQF6</accession>
<dbReference type="RefSeq" id="WP_010437458.1">
    <property type="nucleotide sequence ID" value="NZ_AEYW01000001.1"/>
</dbReference>
<dbReference type="PANTHER" id="PTHR33643">
    <property type="entry name" value="UREASE ACCESSORY PROTEIN D"/>
    <property type="match status" value="1"/>
</dbReference>
<dbReference type="GO" id="GO:0016151">
    <property type="term" value="F:nickel cation binding"/>
    <property type="evidence" value="ECO:0007669"/>
    <property type="project" value="UniProtKB-UniRule"/>
</dbReference>
<evidence type="ECO:0000256" key="2">
    <source>
        <dbReference type="ARBA" id="ARBA00023186"/>
    </source>
</evidence>
<comment type="similarity">
    <text evidence="1 3">Belongs to the UreD family.</text>
</comment>
<proteinExistence type="inferred from homology"/>
<sequence>MPPRAAGAVSLSTKKLGKKTVLDTFRQSGSFKCLFPRTTTPDLDAVLLNTAGGVTGGDSFRFSGKAAEGTALTLTTQACERAYKAQPAECGQITNLLTAGAGARLNWLPQETILFNGSALDRRLRIDIAPDAEMLMVEPLIFGRAAMGETLTNIRLRDRIEIRRAGTPVFLDAIRFSGDWHKHLSRPHIANDAGAMALIVFASKAAEGHLDSVRQLLPEDAGATLLGSDLLVTRVLAENSFTLRRTLIPVLRKLNKDTLPRCWML</sequence>
<dbReference type="GO" id="GO:0005737">
    <property type="term" value="C:cytoplasm"/>
    <property type="evidence" value="ECO:0007669"/>
    <property type="project" value="UniProtKB-SubCell"/>
</dbReference>
<keyword evidence="2 3" id="KW-0143">Chaperone</keyword>
<dbReference type="HAMAP" id="MF_01384">
    <property type="entry name" value="UreD"/>
    <property type="match status" value="1"/>
</dbReference>